<feature type="domain" description="PhnB-like" evidence="1">
    <location>
        <begin position="1"/>
        <end position="66"/>
    </location>
</feature>
<sequence length="216" mass="24162">MGLNGGPHFKPNPSISFFTICESGEEVDRAWNLLSDAGKVLMPLDSYPWSDRYGWVEDRYGVSWQLSLAKKGLEDPDIFPALMFVGKQNGNAEKAINFYTSLFKNSNVELIARYEAGDHDTAGNVKYSQFYIDGCRFGAMDSSMSHAFAFNEGISLVLTCDTQEEIDFYWLNLTEGGKESQCGWCQDSFGVWWQIIPSTLSTLMTDPDTAPQVTPP</sequence>
<dbReference type="Pfam" id="PF06983">
    <property type="entry name" value="3-dmu-9_3-mt"/>
    <property type="match status" value="2"/>
</dbReference>
<accession>A0A2T0U3U6</accession>
<reference evidence="2 3" key="1">
    <citation type="submission" date="2018-03" db="EMBL/GenBank/DDBJ databases">
        <title>Genomic Encyclopedia of Type Strains, Phase III (KMG-III): the genomes of soil and plant-associated and newly described type strains.</title>
        <authorList>
            <person name="Whitman W."/>
        </authorList>
    </citation>
    <scope>NUCLEOTIDE SEQUENCE [LARGE SCALE GENOMIC DNA]</scope>
    <source>
        <strain evidence="2 3">CGMCC 1.9313</strain>
    </source>
</reference>
<dbReference type="GO" id="GO:0032259">
    <property type="term" value="P:methylation"/>
    <property type="evidence" value="ECO:0007669"/>
    <property type="project" value="UniProtKB-KW"/>
</dbReference>
<dbReference type="SUPFAM" id="SSF54593">
    <property type="entry name" value="Glyoxalase/Bleomycin resistance protein/Dihydroxybiphenyl dioxygenase"/>
    <property type="match status" value="2"/>
</dbReference>
<dbReference type="PANTHER" id="PTHR33990">
    <property type="entry name" value="PROTEIN YJDN-RELATED"/>
    <property type="match status" value="1"/>
</dbReference>
<dbReference type="Proteomes" id="UP000238034">
    <property type="component" value="Unassembled WGS sequence"/>
</dbReference>
<dbReference type="GO" id="GO:0008168">
    <property type="term" value="F:methyltransferase activity"/>
    <property type="evidence" value="ECO:0007669"/>
    <property type="project" value="UniProtKB-KW"/>
</dbReference>
<keyword evidence="3" id="KW-1185">Reference proteome</keyword>
<dbReference type="Gene3D" id="3.10.180.10">
    <property type="entry name" value="2,3-Dihydroxybiphenyl 1,2-Dioxygenase, domain 1"/>
    <property type="match status" value="1"/>
</dbReference>
<keyword evidence="2" id="KW-0489">Methyltransferase</keyword>
<comment type="caution">
    <text evidence="2">The sequence shown here is derived from an EMBL/GenBank/DDBJ whole genome shotgun (WGS) entry which is preliminary data.</text>
</comment>
<evidence type="ECO:0000259" key="1">
    <source>
        <dbReference type="Pfam" id="PF06983"/>
    </source>
</evidence>
<dbReference type="AlphaFoldDB" id="A0A2T0U3U6"/>
<organism evidence="2 3">
    <name type="scientific">Arcticibacter pallidicorallinus</name>
    <dbReference type="NCBI Taxonomy" id="1259464"/>
    <lineage>
        <taxon>Bacteria</taxon>
        <taxon>Pseudomonadati</taxon>
        <taxon>Bacteroidota</taxon>
        <taxon>Sphingobacteriia</taxon>
        <taxon>Sphingobacteriales</taxon>
        <taxon>Sphingobacteriaceae</taxon>
        <taxon>Arcticibacter</taxon>
    </lineage>
</organism>
<dbReference type="InterPro" id="IPR029068">
    <property type="entry name" value="Glyas_Bleomycin-R_OHBP_Dase"/>
</dbReference>
<feature type="domain" description="PhnB-like" evidence="1">
    <location>
        <begin position="78"/>
        <end position="196"/>
    </location>
</feature>
<gene>
    <name evidence="2" type="ORF">B0I27_10550</name>
</gene>
<keyword evidence="2" id="KW-0808">Transferase</keyword>
<dbReference type="EMBL" id="PVTH01000005">
    <property type="protein sequence ID" value="PRY52584.1"/>
    <property type="molecule type" value="Genomic_DNA"/>
</dbReference>
<dbReference type="Gene3D" id="3.30.720.110">
    <property type="match status" value="1"/>
</dbReference>
<keyword evidence="2" id="KW-0830">Ubiquinone</keyword>
<dbReference type="CDD" id="cd06588">
    <property type="entry name" value="PhnB_like"/>
    <property type="match status" value="2"/>
</dbReference>
<evidence type="ECO:0000313" key="3">
    <source>
        <dbReference type="Proteomes" id="UP000238034"/>
    </source>
</evidence>
<evidence type="ECO:0000313" key="2">
    <source>
        <dbReference type="EMBL" id="PRY52584.1"/>
    </source>
</evidence>
<name>A0A2T0U3U6_9SPHI</name>
<dbReference type="InterPro" id="IPR028973">
    <property type="entry name" value="PhnB-like"/>
</dbReference>
<proteinExistence type="predicted"/>
<protein>
    <submittedName>
        <fullName evidence="2">Putative 3-demethylubiquinone-9 3-methyltransferase (Glyoxalase superfamily)</fullName>
    </submittedName>
</protein>